<organism evidence="2 3">
    <name type="scientific">Caerostris extrusa</name>
    <name type="common">Bark spider</name>
    <name type="synonym">Caerostris bankana</name>
    <dbReference type="NCBI Taxonomy" id="172846"/>
    <lineage>
        <taxon>Eukaryota</taxon>
        <taxon>Metazoa</taxon>
        <taxon>Ecdysozoa</taxon>
        <taxon>Arthropoda</taxon>
        <taxon>Chelicerata</taxon>
        <taxon>Arachnida</taxon>
        <taxon>Araneae</taxon>
        <taxon>Araneomorphae</taxon>
        <taxon>Entelegynae</taxon>
        <taxon>Araneoidea</taxon>
        <taxon>Araneidae</taxon>
        <taxon>Caerostris</taxon>
    </lineage>
</organism>
<accession>A0AAV4U8F2</accession>
<dbReference type="EMBL" id="BPLR01012457">
    <property type="protein sequence ID" value="GIY54017.1"/>
    <property type="molecule type" value="Genomic_DNA"/>
</dbReference>
<name>A0AAV4U8F2_CAEEX</name>
<evidence type="ECO:0000313" key="2">
    <source>
        <dbReference type="EMBL" id="GIY54017.1"/>
    </source>
</evidence>
<comment type="caution">
    <text evidence="2">The sequence shown here is derived from an EMBL/GenBank/DDBJ whole genome shotgun (WGS) entry which is preliminary data.</text>
</comment>
<keyword evidence="1" id="KW-0812">Transmembrane</keyword>
<sequence>MCFILFHKRKILFHFFTLHETHAINNNNEGKRKRGCLKRRNDKRCGEKFILKSASGRLASSIITLLFFFFLTATVWVFPHNKLERVSFSEEKTSLCTPPHANTCGEERNSSGREGFKFSRLSLEGG</sequence>
<proteinExistence type="predicted"/>
<dbReference type="AlphaFoldDB" id="A0AAV4U8F2"/>
<gene>
    <name evidence="2" type="ORF">CEXT_449731</name>
</gene>
<keyword evidence="1" id="KW-1133">Transmembrane helix</keyword>
<evidence type="ECO:0000256" key="1">
    <source>
        <dbReference type="SAM" id="Phobius"/>
    </source>
</evidence>
<protein>
    <recommendedName>
        <fullName evidence="4">Transmembrane protein</fullName>
    </recommendedName>
</protein>
<dbReference type="Proteomes" id="UP001054945">
    <property type="component" value="Unassembled WGS sequence"/>
</dbReference>
<feature type="transmembrane region" description="Helical" evidence="1">
    <location>
        <begin position="58"/>
        <end position="78"/>
    </location>
</feature>
<evidence type="ECO:0000313" key="3">
    <source>
        <dbReference type="Proteomes" id="UP001054945"/>
    </source>
</evidence>
<reference evidence="2 3" key="1">
    <citation type="submission" date="2021-06" db="EMBL/GenBank/DDBJ databases">
        <title>Caerostris extrusa draft genome.</title>
        <authorList>
            <person name="Kono N."/>
            <person name="Arakawa K."/>
        </authorList>
    </citation>
    <scope>NUCLEOTIDE SEQUENCE [LARGE SCALE GENOMIC DNA]</scope>
</reference>
<keyword evidence="3" id="KW-1185">Reference proteome</keyword>
<keyword evidence="1" id="KW-0472">Membrane</keyword>
<evidence type="ECO:0008006" key="4">
    <source>
        <dbReference type="Google" id="ProtNLM"/>
    </source>
</evidence>